<keyword evidence="1" id="KW-0472">Membrane</keyword>
<sequence>MSEIPGIPSTIVIDIRPTIGALFCGAIAAAVFYGVTLLQTIFYFQTYPNDKVFFRCLVLVIWALDTLDLILVVNGVWTWTIVNYANPVALLQVPWSIKTEPVIISTISVLVHLFMAYRIRTLNKRLTPIAIAIGAVSLFNWALGIFATIHSFRASGNIQTLNHGLHWAYASANVSSAVLDVSIMTTLCLQLYSSNHGFEKFSRTRRILTYLSAYMVANNLITSTITVTGVITYFSASKTLVYYAFLCLTSKAYTNTFLAQLNAREHIRHQVDQATSHLTAVTNRSLSSAFHSKQRAVIEIDQLTETTLDIVNPNLESPSTASVDYRKVGGDIRI</sequence>
<evidence type="ECO:0000313" key="4">
    <source>
        <dbReference type="Proteomes" id="UP000772434"/>
    </source>
</evidence>
<dbReference type="AlphaFoldDB" id="A0A9P5PIN1"/>
<dbReference type="OrthoDB" id="2535105at2759"/>
<dbReference type="InterPro" id="IPR045339">
    <property type="entry name" value="DUF6534"/>
</dbReference>
<feature type="domain" description="DUF6534" evidence="2">
    <location>
        <begin position="176"/>
        <end position="266"/>
    </location>
</feature>
<gene>
    <name evidence="3" type="ORF">BDP27DRAFT_1330992</name>
</gene>
<keyword evidence="1" id="KW-0812">Transmembrane</keyword>
<feature type="transmembrane region" description="Helical" evidence="1">
    <location>
        <begin position="56"/>
        <end position="82"/>
    </location>
</feature>
<evidence type="ECO:0000313" key="3">
    <source>
        <dbReference type="EMBL" id="KAF9066126.1"/>
    </source>
</evidence>
<evidence type="ECO:0000256" key="1">
    <source>
        <dbReference type="SAM" id="Phobius"/>
    </source>
</evidence>
<protein>
    <recommendedName>
        <fullName evidence="2">DUF6534 domain-containing protein</fullName>
    </recommendedName>
</protein>
<evidence type="ECO:0000259" key="2">
    <source>
        <dbReference type="Pfam" id="PF20152"/>
    </source>
</evidence>
<dbReference type="PANTHER" id="PTHR40465:SF1">
    <property type="entry name" value="DUF6534 DOMAIN-CONTAINING PROTEIN"/>
    <property type="match status" value="1"/>
</dbReference>
<feature type="transmembrane region" description="Helical" evidence="1">
    <location>
        <begin position="213"/>
        <end position="234"/>
    </location>
</feature>
<keyword evidence="4" id="KW-1185">Reference proteome</keyword>
<dbReference type="Pfam" id="PF20152">
    <property type="entry name" value="DUF6534"/>
    <property type="match status" value="1"/>
</dbReference>
<accession>A0A9P5PIN1</accession>
<proteinExistence type="predicted"/>
<feature type="transmembrane region" description="Helical" evidence="1">
    <location>
        <begin position="102"/>
        <end position="119"/>
    </location>
</feature>
<feature type="transmembrane region" description="Helical" evidence="1">
    <location>
        <begin position="20"/>
        <end position="44"/>
    </location>
</feature>
<organism evidence="3 4">
    <name type="scientific">Rhodocollybia butyracea</name>
    <dbReference type="NCBI Taxonomy" id="206335"/>
    <lineage>
        <taxon>Eukaryota</taxon>
        <taxon>Fungi</taxon>
        <taxon>Dikarya</taxon>
        <taxon>Basidiomycota</taxon>
        <taxon>Agaricomycotina</taxon>
        <taxon>Agaricomycetes</taxon>
        <taxon>Agaricomycetidae</taxon>
        <taxon>Agaricales</taxon>
        <taxon>Marasmiineae</taxon>
        <taxon>Omphalotaceae</taxon>
        <taxon>Rhodocollybia</taxon>
    </lineage>
</organism>
<comment type="caution">
    <text evidence="3">The sequence shown here is derived from an EMBL/GenBank/DDBJ whole genome shotgun (WGS) entry which is preliminary data.</text>
</comment>
<keyword evidence="1" id="KW-1133">Transmembrane helix</keyword>
<reference evidence="3" key="1">
    <citation type="submission" date="2020-11" db="EMBL/GenBank/DDBJ databases">
        <authorList>
            <consortium name="DOE Joint Genome Institute"/>
            <person name="Ahrendt S."/>
            <person name="Riley R."/>
            <person name="Andreopoulos W."/>
            <person name="Labutti K."/>
            <person name="Pangilinan J."/>
            <person name="Ruiz-Duenas F.J."/>
            <person name="Barrasa J.M."/>
            <person name="Sanchez-Garcia M."/>
            <person name="Camarero S."/>
            <person name="Miyauchi S."/>
            <person name="Serrano A."/>
            <person name="Linde D."/>
            <person name="Babiker R."/>
            <person name="Drula E."/>
            <person name="Ayuso-Fernandez I."/>
            <person name="Pacheco R."/>
            <person name="Padilla G."/>
            <person name="Ferreira P."/>
            <person name="Barriuso J."/>
            <person name="Kellner H."/>
            <person name="Castanera R."/>
            <person name="Alfaro M."/>
            <person name="Ramirez L."/>
            <person name="Pisabarro A.G."/>
            <person name="Kuo A."/>
            <person name="Tritt A."/>
            <person name="Lipzen A."/>
            <person name="He G."/>
            <person name="Yan M."/>
            <person name="Ng V."/>
            <person name="Cullen D."/>
            <person name="Martin F."/>
            <person name="Rosso M.-N."/>
            <person name="Henrissat B."/>
            <person name="Hibbett D."/>
            <person name="Martinez A.T."/>
            <person name="Grigoriev I.V."/>
        </authorList>
    </citation>
    <scope>NUCLEOTIDE SEQUENCE</scope>
    <source>
        <strain evidence="3">AH 40177</strain>
    </source>
</reference>
<feature type="transmembrane region" description="Helical" evidence="1">
    <location>
        <begin position="126"/>
        <end position="147"/>
    </location>
</feature>
<dbReference type="EMBL" id="JADNRY010000092">
    <property type="protein sequence ID" value="KAF9066126.1"/>
    <property type="molecule type" value="Genomic_DNA"/>
</dbReference>
<dbReference type="PANTHER" id="PTHR40465">
    <property type="entry name" value="CHROMOSOME 1, WHOLE GENOME SHOTGUN SEQUENCE"/>
    <property type="match status" value="1"/>
</dbReference>
<dbReference type="Proteomes" id="UP000772434">
    <property type="component" value="Unassembled WGS sequence"/>
</dbReference>
<name>A0A9P5PIN1_9AGAR</name>
<feature type="transmembrane region" description="Helical" evidence="1">
    <location>
        <begin position="167"/>
        <end position="192"/>
    </location>
</feature>